<dbReference type="PANTHER" id="PTHR38687">
    <property type="entry name" value="CELL DIVISION PROTEIN DEDD-RELATED"/>
    <property type="match status" value="1"/>
</dbReference>
<proteinExistence type="predicted"/>
<comment type="caution">
    <text evidence="4">The sequence shown here is derived from an EMBL/GenBank/DDBJ whole genome shotgun (WGS) entry which is preliminary data.</text>
</comment>
<evidence type="ECO:0000256" key="2">
    <source>
        <dbReference type="SAM" id="Phobius"/>
    </source>
</evidence>
<protein>
    <submittedName>
        <fullName evidence="4">DedD protein</fullName>
    </submittedName>
</protein>
<name>K6YPL0_9ALTE</name>
<dbReference type="RefSeq" id="WP_007621693.1">
    <property type="nucleotide sequence ID" value="NZ_BAEO01000047.1"/>
</dbReference>
<dbReference type="PROSITE" id="PS51724">
    <property type="entry name" value="SPOR"/>
    <property type="match status" value="1"/>
</dbReference>
<dbReference type="EMBL" id="BAEO01000047">
    <property type="protein sequence ID" value="GAC20112.1"/>
    <property type="molecule type" value="Genomic_DNA"/>
</dbReference>
<keyword evidence="2" id="KW-0812">Transmembrane</keyword>
<dbReference type="InterPro" id="IPR052521">
    <property type="entry name" value="Cell_div_SPOR-domain"/>
</dbReference>
<evidence type="ECO:0000313" key="5">
    <source>
        <dbReference type="Proteomes" id="UP000006327"/>
    </source>
</evidence>
<dbReference type="GO" id="GO:0032153">
    <property type="term" value="C:cell division site"/>
    <property type="evidence" value="ECO:0007669"/>
    <property type="project" value="TreeGrafter"/>
</dbReference>
<dbReference type="Proteomes" id="UP000006327">
    <property type="component" value="Unassembled WGS sequence"/>
</dbReference>
<dbReference type="OrthoDB" id="7069135at2"/>
<gene>
    <name evidence="4" type="primary">dedD</name>
    <name evidence="4" type="ORF">GARC_3153</name>
</gene>
<dbReference type="AlphaFoldDB" id="K6YPL0"/>
<organism evidence="4 5">
    <name type="scientific">Paraglaciecola arctica BSs20135</name>
    <dbReference type="NCBI Taxonomy" id="493475"/>
    <lineage>
        <taxon>Bacteria</taxon>
        <taxon>Pseudomonadati</taxon>
        <taxon>Pseudomonadota</taxon>
        <taxon>Gammaproteobacteria</taxon>
        <taxon>Alteromonadales</taxon>
        <taxon>Alteromonadaceae</taxon>
        <taxon>Paraglaciecola</taxon>
    </lineage>
</organism>
<dbReference type="GO" id="GO:0030428">
    <property type="term" value="C:cell septum"/>
    <property type="evidence" value="ECO:0007669"/>
    <property type="project" value="TreeGrafter"/>
</dbReference>
<dbReference type="SUPFAM" id="SSF110997">
    <property type="entry name" value="Sporulation related repeat"/>
    <property type="match status" value="1"/>
</dbReference>
<dbReference type="GO" id="GO:0032506">
    <property type="term" value="P:cytokinetic process"/>
    <property type="evidence" value="ECO:0007669"/>
    <property type="project" value="TreeGrafter"/>
</dbReference>
<dbReference type="GO" id="GO:0042834">
    <property type="term" value="F:peptidoglycan binding"/>
    <property type="evidence" value="ECO:0007669"/>
    <property type="project" value="InterPro"/>
</dbReference>
<dbReference type="InterPro" id="IPR036680">
    <property type="entry name" value="SPOR-like_sf"/>
</dbReference>
<evidence type="ECO:0000313" key="4">
    <source>
        <dbReference type="EMBL" id="GAC20112.1"/>
    </source>
</evidence>
<feature type="transmembrane region" description="Helical" evidence="2">
    <location>
        <begin position="6"/>
        <end position="27"/>
    </location>
</feature>
<feature type="domain" description="SPOR" evidence="3">
    <location>
        <begin position="138"/>
        <end position="217"/>
    </location>
</feature>
<sequence length="220" mass="24286">MSSALQNRLVGTAIVVAIAVIFLPDLLDGKQESKRNLFVELPQKPSMKTVKSPAPFDTSKVEEAATRKVEVLSEQAIDDNPSSSLPPETKSESRTEDVQVADIYQENEKVSTKVAVAKMPKTNSLEQQTVVEEDVDRLLASAGWVVQLGSFRHQKNVQELLNRLDKAGYRAFSRPVKTNSGTLTKVFVGPDLQKSNLENALSHLKELTQLQGRVTPFTVQ</sequence>
<dbReference type="PANTHER" id="PTHR38687:SF1">
    <property type="entry name" value="CELL DIVISION PROTEIN DEDD"/>
    <property type="match status" value="1"/>
</dbReference>
<keyword evidence="2" id="KW-1133">Transmembrane helix</keyword>
<dbReference type="Pfam" id="PF05036">
    <property type="entry name" value="SPOR"/>
    <property type="match status" value="1"/>
</dbReference>
<accession>K6YPL0</accession>
<dbReference type="eggNOG" id="COG3147">
    <property type="taxonomic scope" value="Bacteria"/>
</dbReference>
<dbReference type="Gene3D" id="3.30.70.1070">
    <property type="entry name" value="Sporulation related repeat"/>
    <property type="match status" value="1"/>
</dbReference>
<keyword evidence="2" id="KW-0472">Membrane</keyword>
<keyword evidence="5" id="KW-1185">Reference proteome</keyword>
<feature type="region of interest" description="Disordered" evidence="1">
    <location>
        <begin position="72"/>
        <end position="97"/>
    </location>
</feature>
<dbReference type="STRING" id="493475.GARC_3153"/>
<reference evidence="4 5" key="1">
    <citation type="journal article" date="2017" name="Antonie Van Leeuwenhoek">
        <title>Rhizobium rhizosphaerae sp. nov., a novel species isolated from rice rhizosphere.</title>
        <authorList>
            <person name="Zhao J.J."/>
            <person name="Zhang J."/>
            <person name="Zhang R.J."/>
            <person name="Zhang C.W."/>
            <person name="Yin H.Q."/>
            <person name="Zhang X.X."/>
        </authorList>
    </citation>
    <scope>NUCLEOTIDE SEQUENCE [LARGE SCALE GENOMIC DNA]</scope>
    <source>
        <strain evidence="4 5">BSs20135</strain>
    </source>
</reference>
<evidence type="ECO:0000259" key="3">
    <source>
        <dbReference type="PROSITE" id="PS51724"/>
    </source>
</evidence>
<dbReference type="InterPro" id="IPR007730">
    <property type="entry name" value="SPOR-like_dom"/>
</dbReference>
<evidence type="ECO:0000256" key="1">
    <source>
        <dbReference type="SAM" id="MobiDB-lite"/>
    </source>
</evidence>